<proteinExistence type="predicted"/>
<dbReference type="EMBL" id="MCGO01000009">
    <property type="protein sequence ID" value="ORY49432.1"/>
    <property type="molecule type" value="Genomic_DNA"/>
</dbReference>
<evidence type="ECO:0000313" key="3">
    <source>
        <dbReference type="Proteomes" id="UP000193642"/>
    </source>
</evidence>
<accession>A0A1Y2CQZ1</accession>
<name>A0A1Y2CQZ1_9FUNG</name>
<gene>
    <name evidence="2" type="ORF">BCR33DRAFT_582777</name>
</gene>
<keyword evidence="1" id="KW-1133">Transmembrane helix</keyword>
<sequence>MRHYYRSCKAVFLAICGAVSLVGVLSNMNDYDRFRVTTHAPFWYPLFEISITAWFMTCRMSEEWKQIVEIDLNMLIDSIQSLTKFVEITMREELTVEPIGYFMRVMLREMRKDLQDGTIETADQLALTGMSTTSDGNYYGYLGLLGVEVGQGLCWKGRNEDTWREFWKQQGMV</sequence>
<evidence type="ECO:0000256" key="1">
    <source>
        <dbReference type="SAM" id="Phobius"/>
    </source>
</evidence>
<dbReference type="AlphaFoldDB" id="A0A1Y2CQZ1"/>
<comment type="caution">
    <text evidence="2">The sequence shown here is derived from an EMBL/GenBank/DDBJ whole genome shotgun (WGS) entry which is preliminary data.</text>
</comment>
<keyword evidence="1" id="KW-0472">Membrane</keyword>
<organism evidence="2 3">
    <name type="scientific">Rhizoclosmatium globosum</name>
    <dbReference type="NCBI Taxonomy" id="329046"/>
    <lineage>
        <taxon>Eukaryota</taxon>
        <taxon>Fungi</taxon>
        <taxon>Fungi incertae sedis</taxon>
        <taxon>Chytridiomycota</taxon>
        <taxon>Chytridiomycota incertae sedis</taxon>
        <taxon>Chytridiomycetes</taxon>
        <taxon>Chytridiales</taxon>
        <taxon>Chytriomycetaceae</taxon>
        <taxon>Rhizoclosmatium</taxon>
    </lineage>
</organism>
<feature type="transmembrane region" description="Helical" evidence="1">
    <location>
        <begin position="42"/>
        <end position="58"/>
    </location>
</feature>
<keyword evidence="3" id="KW-1185">Reference proteome</keyword>
<reference evidence="2 3" key="1">
    <citation type="submission" date="2016-07" db="EMBL/GenBank/DDBJ databases">
        <title>Pervasive Adenine N6-methylation of Active Genes in Fungi.</title>
        <authorList>
            <consortium name="DOE Joint Genome Institute"/>
            <person name="Mondo S.J."/>
            <person name="Dannebaum R.O."/>
            <person name="Kuo R.C."/>
            <person name="Labutti K."/>
            <person name="Haridas S."/>
            <person name="Kuo A."/>
            <person name="Salamov A."/>
            <person name="Ahrendt S.R."/>
            <person name="Lipzen A."/>
            <person name="Sullivan W."/>
            <person name="Andreopoulos W.B."/>
            <person name="Clum A."/>
            <person name="Lindquist E."/>
            <person name="Daum C."/>
            <person name="Ramamoorthy G.K."/>
            <person name="Gryganskyi A."/>
            <person name="Culley D."/>
            <person name="Magnuson J.K."/>
            <person name="James T.Y."/>
            <person name="O'Malley M.A."/>
            <person name="Stajich J.E."/>
            <person name="Spatafora J.W."/>
            <person name="Visel A."/>
            <person name="Grigoriev I.V."/>
        </authorList>
    </citation>
    <scope>NUCLEOTIDE SEQUENCE [LARGE SCALE GENOMIC DNA]</scope>
    <source>
        <strain evidence="2 3">JEL800</strain>
    </source>
</reference>
<evidence type="ECO:0000313" key="2">
    <source>
        <dbReference type="EMBL" id="ORY49432.1"/>
    </source>
</evidence>
<protein>
    <submittedName>
        <fullName evidence="2">Uncharacterized protein</fullName>
    </submittedName>
</protein>
<dbReference type="Proteomes" id="UP000193642">
    <property type="component" value="Unassembled WGS sequence"/>
</dbReference>
<keyword evidence="1" id="KW-0812">Transmembrane</keyword>